<evidence type="ECO:0000313" key="2">
    <source>
        <dbReference type="Proteomes" id="UP000663193"/>
    </source>
</evidence>
<gene>
    <name evidence="1" type="ORF">JI435_400520</name>
</gene>
<sequence>MHLRTIRNCSRFVVADLWYTFIYLQRPMDSIIHILLRCSVEFTPHNSVLGICQSPECEERILLLR</sequence>
<name>A0A7U2EPN2_PHANO</name>
<dbReference type="EMBL" id="CP069023">
    <property type="protein sequence ID" value="QRC90677.1"/>
    <property type="molecule type" value="Genomic_DNA"/>
</dbReference>
<keyword evidence="2" id="KW-1185">Reference proteome</keyword>
<protein>
    <submittedName>
        <fullName evidence="1">Uncharacterized protein</fullName>
    </submittedName>
</protein>
<organism evidence="1 2">
    <name type="scientific">Phaeosphaeria nodorum (strain SN15 / ATCC MYA-4574 / FGSC 10173)</name>
    <name type="common">Glume blotch fungus</name>
    <name type="synonym">Parastagonospora nodorum</name>
    <dbReference type="NCBI Taxonomy" id="321614"/>
    <lineage>
        <taxon>Eukaryota</taxon>
        <taxon>Fungi</taxon>
        <taxon>Dikarya</taxon>
        <taxon>Ascomycota</taxon>
        <taxon>Pezizomycotina</taxon>
        <taxon>Dothideomycetes</taxon>
        <taxon>Pleosporomycetidae</taxon>
        <taxon>Pleosporales</taxon>
        <taxon>Pleosporineae</taxon>
        <taxon>Phaeosphaeriaceae</taxon>
        <taxon>Parastagonospora</taxon>
    </lineage>
</organism>
<dbReference type="Proteomes" id="UP000663193">
    <property type="component" value="Chromosome 1"/>
</dbReference>
<reference evidence="2" key="1">
    <citation type="journal article" date="2021" name="BMC Genomics">
        <title>Chromosome-level genome assembly and manually-curated proteome of model necrotroph Parastagonospora nodorum Sn15 reveals a genome-wide trove of candidate effector homologs, and redundancy of virulence-related functions within an accessory chromosome.</title>
        <authorList>
            <person name="Bertazzoni S."/>
            <person name="Jones D.A.B."/>
            <person name="Phan H.T."/>
            <person name="Tan K.-C."/>
            <person name="Hane J.K."/>
        </authorList>
    </citation>
    <scope>NUCLEOTIDE SEQUENCE [LARGE SCALE GENOMIC DNA]</scope>
    <source>
        <strain evidence="2">SN15 / ATCC MYA-4574 / FGSC 10173)</strain>
    </source>
</reference>
<dbReference type="AlphaFoldDB" id="A0A7U2EPN2"/>
<evidence type="ECO:0000313" key="1">
    <source>
        <dbReference type="EMBL" id="QRC90677.1"/>
    </source>
</evidence>
<proteinExistence type="predicted"/>
<dbReference type="VEuPathDB" id="FungiDB:JI435_400520"/>
<accession>A0A7U2EPN2</accession>